<dbReference type="InParanoid" id="C1FD77"/>
<evidence type="ECO:0000259" key="2">
    <source>
        <dbReference type="PROSITE" id="PS51184"/>
    </source>
</evidence>
<evidence type="ECO:0000313" key="3">
    <source>
        <dbReference type="EMBL" id="ACO68344.1"/>
    </source>
</evidence>
<evidence type="ECO:0000313" key="4">
    <source>
        <dbReference type="Proteomes" id="UP000002009"/>
    </source>
</evidence>
<dbReference type="PANTHER" id="PTHR12461">
    <property type="entry name" value="HYPOXIA-INDUCIBLE FACTOR 1 ALPHA INHIBITOR-RELATED"/>
    <property type="match status" value="1"/>
</dbReference>
<sequence>MSDVWALFDSDEPVELNSAKLCKHFSSSALRLDEDVVVASSTSRERVYARLDAGKIASEHPFFAPTRALWPAHELVDDSSNMNMRVRAFVESLTVDASERAGIIAERLRGCQPEGQVAAEALIRAQTACGARDWPLTLLSAVHCMSAHSRQLDIGDWPNYSWQLSHFFALGFYIGARLSINMMRNGETVIEQNTSENTINKSAIDNNRRAHIPTAEAMNKAYGKCETVCYAAAVRLSQPQGSLSDYQQLTRVVIEALNMATLVPDPSMVPTWLGTGILLAEKLCVKVKSWKETLNAALKPNRNPEHCLVKPHKGLRHKSAYIVPNTLPHGSPQICPTRAVNRQPSCSLSVPDFFNLFVMRDVPVVITGQMSRAHGWAGLEQWRDLSLLVANRAMEARLVPVEFGGFGDRKGADIISLGNFVDEYLVPSNTEHIPFSGAAWNTLNSRDNAHGQHFQPCCTHVAYMSQHALFHQFPDLQKMFSIPSYTLGRLRPDTGAVNVWIGTKNTITALHRDPYMNILAQTAGYKYVRLYSADQTKFLYAEPALRDGNGNTFERSLVAVEAPDFELFPLFAHAKFAETLLGPGDMLFIPKGTWHHVRSLTTSFSINFWWK</sequence>
<dbReference type="PANTHER" id="PTHR12461:SF105">
    <property type="entry name" value="HYPOXIA-INDUCIBLE FACTOR 1-ALPHA INHIBITOR"/>
    <property type="match status" value="1"/>
</dbReference>
<dbReference type="eggNOG" id="KOG2132">
    <property type="taxonomic scope" value="Eukaryota"/>
</dbReference>
<dbReference type="AlphaFoldDB" id="C1FD77"/>
<keyword evidence="4" id="KW-1185">Reference proteome</keyword>
<organism evidence="3 4">
    <name type="scientific">Micromonas commoda (strain RCC299 / NOUM17 / CCMP2709)</name>
    <name type="common">Picoplanktonic green alga</name>
    <dbReference type="NCBI Taxonomy" id="296587"/>
    <lineage>
        <taxon>Eukaryota</taxon>
        <taxon>Viridiplantae</taxon>
        <taxon>Chlorophyta</taxon>
        <taxon>Mamiellophyceae</taxon>
        <taxon>Mamiellales</taxon>
        <taxon>Mamiellaceae</taxon>
        <taxon>Micromonas</taxon>
    </lineage>
</organism>
<dbReference type="InterPro" id="IPR041667">
    <property type="entry name" value="Cupin_8"/>
</dbReference>
<reference evidence="3 4" key="1">
    <citation type="journal article" date="2009" name="Science">
        <title>Green evolution and dynamic adaptations revealed by genomes of the marine picoeukaryotes Micromonas.</title>
        <authorList>
            <person name="Worden A.Z."/>
            <person name="Lee J.H."/>
            <person name="Mock T."/>
            <person name="Rouze P."/>
            <person name="Simmons M.P."/>
            <person name="Aerts A.L."/>
            <person name="Allen A.E."/>
            <person name="Cuvelier M.L."/>
            <person name="Derelle E."/>
            <person name="Everett M.V."/>
            <person name="Foulon E."/>
            <person name="Grimwood J."/>
            <person name="Gundlach H."/>
            <person name="Henrissat B."/>
            <person name="Napoli C."/>
            <person name="McDonald S.M."/>
            <person name="Parker M.S."/>
            <person name="Rombauts S."/>
            <person name="Salamov A."/>
            <person name="Von Dassow P."/>
            <person name="Badger J.H."/>
            <person name="Coutinho P.M."/>
            <person name="Demir E."/>
            <person name="Dubchak I."/>
            <person name="Gentemann C."/>
            <person name="Eikrem W."/>
            <person name="Gready J.E."/>
            <person name="John U."/>
            <person name="Lanier W."/>
            <person name="Lindquist E.A."/>
            <person name="Lucas S."/>
            <person name="Mayer K.F."/>
            <person name="Moreau H."/>
            <person name="Not F."/>
            <person name="Otillar R."/>
            <person name="Panaud O."/>
            <person name="Pangilinan J."/>
            <person name="Paulsen I."/>
            <person name="Piegu B."/>
            <person name="Poliakov A."/>
            <person name="Robbens S."/>
            <person name="Schmutz J."/>
            <person name="Toulza E."/>
            <person name="Wyss T."/>
            <person name="Zelensky A."/>
            <person name="Zhou K."/>
            <person name="Armbrust E.V."/>
            <person name="Bhattacharya D."/>
            <person name="Goodenough U.W."/>
            <person name="Van de Peer Y."/>
            <person name="Grigoriev I.V."/>
        </authorList>
    </citation>
    <scope>NUCLEOTIDE SEQUENCE [LARGE SCALE GENOMIC DNA]</scope>
    <source>
        <strain evidence="4">RCC299 / NOUM17</strain>
    </source>
</reference>
<dbReference type="SUPFAM" id="SSF51197">
    <property type="entry name" value="Clavaminate synthase-like"/>
    <property type="match status" value="1"/>
</dbReference>
<dbReference type="Pfam" id="PF13621">
    <property type="entry name" value="Cupin_8"/>
    <property type="match status" value="1"/>
</dbReference>
<dbReference type="Proteomes" id="UP000002009">
    <property type="component" value="Chromosome 1"/>
</dbReference>
<dbReference type="PROSITE" id="PS51184">
    <property type="entry name" value="JMJC"/>
    <property type="match status" value="1"/>
</dbReference>
<comment type="similarity">
    <text evidence="1">Belongs to the JARID1 histone demethylase family.</text>
</comment>
<dbReference type="SMART" id="SM00558">
    <property type="entry name" value="JmjC"/>
    <property type="match status" value="1"/>
</dbReference>
<accession>C1FD77</accession>
<name>C1FD77_MICCC</name>
<dbReference type="InterPro" id="IPR003347">
    <property type="entry name" value="JmjC_dom"/>
</dbReference>
<dbReference type="Gene3D" id="2.60.120.650">
    <property type="entry name" value="Cupin"/>
    <property type="match status" value="1"/>
</dbReference>
<dbReference type="GeneID" id="8250403"/>
<dbReference type="RefSeq" id="XP_002507086.1">
    <property type="nucleotide sequence ID" value="XM_002507040.1"/>
</dbReference>
<dbReference type="EMBL" id="CP001574">
    <property type="protein sequence ID" value="ACO68344.1"/>
    <property type="molecule type" value="Genomic_DNA"/>
</dbReference>
<feature type="domain" description="JmjC" evidence="2">
    <location>
        <begin position="471"/>
        <end position="611"/>
    </location>
</feature>
<proteinExistence type="inferred from homology"/>
<dbReference type="OMA" id="WIGTKNT"/>
<evidence type="ECO:0000256" key="1">
    <source>
        <dbReference type="ARBA" id="ARBA00006801"/>
    </source>
</evidence>
<protein>
    <submittedName>
        <fullName evidence="3">Jumonji domain-containing protein</fullName>
    </submittedName>
</protein>
<gene>
    <name evidence="3" type="primary">JMJH</name>
    <name evidence="3" type="ORF">MICPUN_113204</name>
</gene>
<dbReference type="OrthoDB" id="47172at2759"/>
<dbReference type="KEGG" id="mis:MICPUN_113204"/>